<reference evidence="2" key="1">
    <citation type="submission" date="2014-12" db="EMBL/GenBank/DDBJ databases">
        <title>Insight into the proteome of Arion vulgaris.</title>
        <authorList>
            <person name="Aradska J."/>
            <person name="Bulat T."/>
            <person name="Smidak R."/>
            <person name="Sarate P."/>
            <person name="Gangsoo J."/>
            <person name="Sialana F."/>
            <person name="Bilban M."/>
            <person name="Lubec G."/>
        </authorList>
    </citation>
    <scope>NUCLEOTIDE SEQUENCE</scope>
    <source>
        <tissue evidence="2">Skin</tissue>
    </source>
</reference>
<gene>
    <name evidence="2" type="primary">ORF65514</name>
</gene>
<dbReference type="AlphaFoldDB" id="A0A0B6ZKC7"/>
<dbReference type="EMBL" id="HACG01021345">
    <property type="protein sequence ID" value="CEK68210.1"/>
    <property type="molecule type" value="Transcribed_RNA"/>
</dbReference>
<protein>
    <submittedName>
        <fullName evidence="2">Uncharacterized protein</fullName>
    </submittedName>
</protein>
<feature type="region of interest" description="Disordered" evidence="1">
    <location>
        <begin position="150"/>
        <end position="175"/>
    </location>
</feature>
<feature type="compositionally biased region" description="Polar residues" evidence="1">
    <location>
        <begin position="164"/>
        <end position="175"/>
    </location>
</feature>
<evidence type="ECO:0000256" key="1">
    <source>
        <dbReference type="SAM" id="MobiDB-lite"/>
    </source>
</evidence>
<feature type="region of interest" description="Disordered" evidence="1">
    <location>
        <begin position="1"/>
        <end position="56"/>
    </location>
</feature>
<feature type="non-terminal residue" evidence="2">
    <location>
        <position position="1"/>
    </location>
</feature>
<feature type="compositionally biased region" description="Basic and acidic residues" evidence="1">
    <location>
        <begin position="1"/>
        <end position="12"/>
    </location>
</feature>
<name>A0A0B6ZKC7_9EUPU</name>
<sequence length="184" mass="20735">NSSNRIDMDGRRHGLYFSDNESDEDFSEDRLNTQRSSNCDSPSSFSNQSFKSVNTSTETIKEDINASDDDNSTHYQSNKTVNRNETLDEESESPHAAIAKWKLKIVQKRKSASDILDEGDSTIDYNNYNSIHDHLDNMKSDVHKAGSRFSYASSNDKDEGFETASGTMSQRTSMNSILEAEIHN</sequence>
<organism evidence="2">
    <name type="scientific">Arion vulgaris</name>
    <dbReference type="NCBI Taxonomy" id="1028688"/>
    <lineage>
        <taxon>Eukaryota</taxon>
        <taxon>Metazoa</taxon>
        <taxon>Spiralia</taxon>
        <taxon>Lophotrochozoa</taxon>
        <taxon>Mollusca</taxon>
        <taxon>Gastropoda</taxon>
        <taxon>Heterobranchia</taxon>
        <taxon>Euthyneura</taxon>
        <taxon>Panpulmonata</taxon>
        <taxon>Eupulmonata</taxon>
        <taxon>Stylommatophora</taxon>
        <taxon>Helicina</taxon>
        <taxon>Arionoidea</taxon>
        <taxon>Arionidae</taxon>
        <taxon>Arion</taxon>
    </lineage>
</organism>
<proteinExistence type="predicted"/>
<evidence type="ECO:0000313" key="2">
    <source>
        <dbReference type="EMBL" id="CEK68210.1"/>
    </source>
</evidence>
<feature type="non-terminal residue" evidence="2">
    <location>
        <position position="184"/>
    </location>
</feature>
<feature type="compositionally biased region" description="Low complexity" evidence="1">
    <location>
        <begin position="36"/>
        <end position="52"/>
    </location>
</feature>
<accession>A0A0B6ZKC7</accession>